<name>A0A9W6C611_9FIRM</name>
<evidence type="ECO:0000256" key="4">
    <source>
        <dbReference type="ARBA" id="ARBA00022842"/>
    </source>
</evidence>
<evidence type="ECO:0000313" key="6">
    <source>
        <dbReference type="EMBL" id="GLG90145.1"/>
    </source>
</evidence>
<dbReference type="PANTHER" id="PTHR46470">
    <property type="entry name" value="N-ACYLNEURAMINATE-9-PHOSPHATASE"/>
    <property type="match status" value="1"/>
</dbReference>
<keyword evidence="4" id="KW-0460">Magnesium</keyword>
<dbReference type="Pfam" id="PF00702">
    <property type="entry name" value="Hydrolase"/>
    <property type="match status" value="1"/>
</dbReference>
<keyword evidence="3 5" id="KW-0378">Hydrolase</keyword>
<reference evidence="5 7" key="5">
    <citation type="journal article" date="2023" name="Int. J. Syst. Evol. Microbiol.">
        <title>Sellimonas catena sp. nov., isolated from human faeces.</title>
        <authorList>
            <person name="Hisatomi A."/>
            <person name="Ohkuma M."/>
            <person name="Sakamoto M."/>
        </authorList>
    </citation>
    <scope>NUCLEOTIDE SEQUENCE [LARGE SCALE GENOMIC DNA]</scope>
    <source>
        <strain evidence="5 7">12EGH17</strain>
        <strain evidence="6">18CBH55</strain>
    </source>
</reference>
<gene>
    <name evidence="5" type="ORF">Selli1_04740</name>
    <name evidence="6" type="ORF">Selli2_15720</name>
</gene>
<dbReference type="InterPro" id="IPR023214">
    <property type="entry name" value="HAD_sf"/>
</dbReference>
<evidence type="ECO:0000256" key="2">
    <source>
        <dbReference type="ARBA" id="ARBA00022723"/>
    </source>
</evidence>
<dbReference type="PRINTS" id="PR00413">
    <property type="entry name" value="HADHALOGNASE"/>
</dbReference>
<dbReference type="InterPro" id="IPR051400">
    <property type="entry name" value="HAD-like_hydrolase"/>
</dbReference>
<dbReference type="NCBIfam" id="TIGR01549">
    <property type="entry name" value="HAD-SF-IA-v1"/>
    <property type="match status" value="1"/>
</dbReference>
<dbReference type="Gene3D" id="3.40.50.1000">
    <property type="entry name" value="HAD superfamily/HAD-like"/>
    <property type="match status" value="1"/>
</dbReference>
<reference evidence="6" key="4">
    <citation type="submission" date="2022-11" db="EMBL/GenBank/DDBJ databases">
        <title>Draft genome sequence of Sellimonas catena strain 18CBH55.</title>
        <authorList>
            <person name="Hisatomi A."/>
            <person name="Ohkuma M."/>
            <person name="Sakamoto M."/>
        </authorList>
    </citation>
    <scope>NUCLEOTIDE SEQUENCE</scope>
    <source>
        <strain evidence="6">18CBH55</strain>
    </source>
</reference>
<reference evidence="5" key="1">
    <citation type="submission" date="2022-11" db="EMBL/GenBank/DDBJ databases">
        <title>Draft genome sequence of Sellimonas catena strain 12EGH17.</title>
        <authorList>
            <person name="Hisatomi A."/>
            <person name="Ohkuma M."/>
            <person name="Sakamoto M."/>
        </authorList>
    </citation>
    <scope>NUCLEOTIDE SEQUENCE</scope>
    <source>
        <strain evidence="5">12EGH17</strain>
    </source>
</reference>
<dbReference type="PANTHER" id="PTHR46470:SF2">
    <property type="entry name" value="GLYCERALDEHYDE 3-PHOSPHATE PHOSPHATASE"/>
    <property type="match status" value="1"/>
</dbReference>
<dbReference type="InterPro" id="IPR006439">
    <property type="entry name" value="HAD-SF_hydro_IA"/>
</dbReference>
<keyword evidence="7" id="KW-1185">Reference proteome</keyword>
<dbReference type="SUPFAM" id="SSF56784">
    <property type="entry name" value="HAD-like"/>
    <property type="match status" value="1"/>
</dbReference>
<dbReference type="SFLD" id="SFLDG01129">
    <property type="entry name" value="C1.5:_HAD__Beta-PGM__Phosphata"/>
    <property type="match status" value="1"/>
</dbReference>
<dbReference type="EMBL" id="BSCH01000009">
    <property type="protein sequence ID" value="GLG90145.1"/>
    <property type="molecule type" value="Genomic_DNA"/>
</dbReference>
<dbReference type="AlphaFoldDB" id="A0A9W6C611"/>
<evidence type="ECO:0000256" key="1">
    <source>
        <dbReference type="ARBA" id="ARBA00001946"/>
    </source>
</evidence>
<dbReference type="Proteomes" id="UP001145145">
    <property type="component" value="Unassembled WGS sequence"/>
</dbReference>
<reference evidence="5" key="2">
    <citation type="submission" date="2022-11" db="EMBL/GenBank/DDBJ databases">
        <title>Draft genome sequence of Sellimonas catena strain 12EGH17.</title>
        <authorList>
            <person name="Atsushi H."/>
            <person name="Moriya O."/>
            <person name="Mitsuo S."/>
        </authorList>
    </citation>
    <scope>NUCLEOTIDE SEQUENCE</scope>
    <source>
        <strain evidence="5">12EGH17</strain>
    </source>
</reference>
<dbReference type="InterPro" id="IPR036412">
    <property type="entry name" value="HAD-like_sf"/>
</dbReference>
<dbReference type="SFLD" id="SFLDS00003">
    <property type="entry name" value="Haloacid_Dehalogenase"/>
    <property type="match status" value="1"/>
</dbReference>
<dbReference type="GO" id="GO:0016791">
    <property type="term" value="F:phosphatase activity"/>
    <property type="evidence" value="ECO:0007669"/>
    <property type="project" value="TreeGrafter"/>
</dbReference>
<dbReference type="GO" id="GO:0044281">
    <property type="term" value="P:small molecule metabolic process"/>
    <property type="evidence" value="ECO:0007669"/>
    <property type="project" value="UniProtKB-ARBA"/>
</dbReference>
<sequence length="239" mass="26713">MIRAVIFDIDNTMYNFDRAHAAAMEALFRYGNQALSLEPGSMKEGLSAAQKLILDRLGTNSSAIHNRLIRFQTFLESMKNVDLTKALEMYHTYWDTLLAVMEPEPGLKDLILDLGSRGIRIGIGSDMTAYIQFKKLEKLGVLDQLSFIVTSEEAGAEKPSPEFFRLCVEKAGCKAEECVFIGDSLKKDVEGAEKSGLYGIWYHPAPENRKHDMQETGSGYPVITSYETCLKDGGFFSEI</sequence>
<evidence type="ECO:0000313" key="7">
    <source>
        <dbReference type="Proteomes" id="UP001145145"/>
    </source>
</evidence>
<organism evidence="5 7">
    <name type="scientific">Sellimonas catena</name>
    <dbReference type="NCBI Taxonomy" id="2994035"/>
    <lineage>
        <taxon>Bacteria</taxon>
        <taxon>Bacillati</taxon>
        <taxon>Bacillota</taxon>
        <taxon>Clostridia</taxon>
        <taxon>Lachnospirales</taxon>
        <taxon>Lachnospiraceae</taxon>
        <taxon>Sellimonas</taxon>
    </lineage>
</organism>
<protein>
    <submittedName>
        <fullName evidence="5">Hydrolase</fullName>
    </submittedName>
</protein>
<dbReference type="Proteomes" id="UP001145094">
    <property type="component" value="Unassembled WGS sequence"/>
</dbReference>
<dbReference type="EMBL" id="BSBO01000003">
    <property type="protein sequence ID" value="GLG03300.1"/>
    <property type="molecule type" value="Genomic_DNA"/>
</dbReference>
<evidence type="ECO:0000256" key="3">
    <source>
        <dbReference type="ARBA" id="ARBA00022801"/>
    </source>
</evidence>
<comment type="cofactor">
    <cofactor evidence="1">
        <name>Mg(2+)</name>
        <dbReference type="ChEBI" id="CHEBI:18420"/>
    </cofactor>
</comment>
<proteinExistence type="predicted"/>
<reference evidence="6" key="3">
    <citation type="submission" date="2022-11" db="EMBL/GenBank/DDBJ databases">
        <title>Draft genome sequence of Sellimonas catena strain 18CBH55.</title>
        <authorList>
            <person name="Atsushi H."/>
            <person name="Moriya O."/>
            <person name="Mitsuo S."/>
        </authorList>
    </citation>
    <scope>NUCLEOTIDE SEQUENCE</scope>
    <source>
        <strain evidence="6">18CBH55</strain>
    </source>
</reference>
<dbReference type="GO" id="GO:0046872">
    <property type="term" value="F:metal ion binding"/>
    <property type="evidence" value="ECO:0007669"/>
    <property type="project" value="UniProtKB-KW"/>
</dbReference>
<accession>A0A9W6C611</accession>
<comment type="caution">
    <text evidence="5">The sequence shown here is derived from an EMBL/GenBank/DDBJ whole genome shotgun (WGS) entry which is preliminary data.</text>
</comment>
<keyword evidence="2" id="KW-0479">Metal-binding</keyword>
<evidence type="ECO:0000313" key="5">
    <source>
        <dbReference type="EMBL" id="GLG03300.1"/>
    </source>
</evidence>
<dbReference type="Gene3D" id="1.10.150.520">
    <property type="match status" value="1"/>
</dbReference>
<dbReference type="RefSeq" id="WP_087166988.1">
    <property type="nucleotide sequence ID" value="NZ_BSBO01000003.1"/>
</dbReference>